<dbReference type="Proteomes" id="UP000631670">
    <property type="component" value="Unassembled WGS sequence"/>
</dbReference>
<reference evidence="1 2" key="1">
    <citation type="submission" date="2020-10" db="EMBL/GenBank/DDBJ databases">
        <title>Sequencing the genomes of 1000 actinobacteria strains.</title>
        <authorList>
            <person name="Klenk H.-P."/>
        </authorList>
    </citation>
    <scope>NUCLEOTIDE SEQUENCE [LARGE SCALE GENOMIC DNA]</scope>
    <source>
        <strain evidence="1 2">DSM 44653</strain>
    </source>
</reference>
<dbReference type="RefSeq" id="WP_158104321.1">
    <property type="nucleotide sequence ID" value="NZ_JADBEG010000001.1"/>
</dbReference>
<dbReference type="EMBL" id="JADBEG010000001">
    <property type="protein sequence ID" value="MBE1496339.1"/>
    <property type="molecule type" value="Genomic_DNA"/>
</dbReference>
<gene>
    <name evidence="1" type="ORF">H4696_003439</name>
</gene>
<protein>
    <submittedName>
        <fullName evidence="1">Uncharacterized protein</fullName>
    </submittedName>
</protein>
<comment type="caution">
    <text evidence="1">The sequence shown here is derived from an EMBL/GenBank/DDBJ whole genome shotgun (WGS) entry which is preliminary data.</text>
</comment>
<sequence length="58" mass="6153">MTGAVWVLSVTPASAEVSTHSAASTIQVPAHDATATNLASTYSATGSHQMSCDYWRYY</sequence>
<accession>A0ABR9HZH8</accession>
<evidence type="ECO:0000313" key="1">
    <source>
        <dbReference type="EMBL" id="MBE1496339.1"/>
    </source>
</evidence>
<keyword evidence="2" id="KW-1185">Reference proteome</keyword>
<organism evidence="1 2">
    <name type="scientific">Amycolatopsis lexingtonensis</name>
    <dbReference type="NCBI Taxonomy" id="218822"/>
    <lineage>
        <taxon>Bacteria</taxon>
        <taxon>Bacillati</taxon>
        <taxon>Actinomycetota</taxon>
        <taxon>Actinomycetes</taxon>
        <taxon>Pseudonocardiales</taxon>
        <taxon>Pseudonocardiaceae</taxon>
        <taxon>Amycolatopsis</taxon>
    </lineage>
</organism>
<name>A0ABR9HZH8_9PSEU</name>
<proteinExistence type="predicted"/>
<evidence type="ECO:0000313" key="2">
    <source>
        <dbReference type="Proteomes" id="UP000631670"/>
    </source>
</evidence>